<gene>
    <name evidence="9" type="ORF">GCM10009001_26330</name>
</gene>
<sequence>MVANFQDKVSFIWSIADILRGPYRPENYGDVILPMAVLRRFDAVLADTKEIVLKENEKYQSLPESTKDEILNRKAKQGFNNTSQFDLEKLLTDPDNIADNLRDYIQGFSSSAREILNQFNFDNEIDKMDDNNLLYLVIKRFSEIDLHPSVVSNMEMGYIFEELIRRFSEHAEAGDHYTPREVIRLMVHLLFFEDDPILNTPSVTQTLYDSCAGTGGMGTVAEEYIKEQNPSAHLEFFAQEINGESYAISKADMLIKGHDARNIKLGNTLSNDQFKDAKFDYMITNPPYGVEWKPAKNVVEAEHEDFGFSGRFGAGLPRIGDGQLLFLQHLVSKMKPVTEDNPNGSRVAIIMNGSPLFTGDAGSGESEIRKYLFENDLVEGIIALPDELFYNTGISTYIWILTNHKATYRRGKVRLVNAVDYFSKMRKSLGNKRNEITEEQINAIVQLYGQTSDDENVKIFDNEEFGYYRVTVERPLRLNFQITEERINRLDDERAFQNLAKSRKKGEAKEVEIAHGKEQQETIKRVLMDMQSDFAYANREAFIDLIKEAFKDTDVNLRAPLIKAIWTALSERDETAEPCMKSKNKVEADSELRDTEIIPLSENIEDYFEREVLPHVPEAWIGEDKTRIGYEIPFTRYFYKYTKLRPSSEIKAEIEELEKSIVEKLKKVME</sequence>
<dbReference type="GO" id="GO:0032259">
    <property type="term" value="P:methylation"/>
    <property type="evidence" value="ECO:0007669"/>
    <property type="project" value="UniProtKB-KW"/>
</dbReference>
<evidence type="ECO:0000256" key="3">
    <source>
        <dbReference type="ARBA" id="ARBA00022679"/>
    </source>
</evidence>
<dbReference type="Pfam" id="PF02384">
    <property type="entry name" value="N6_Mtase"/>
    <property type="match status" value="1"/>
</dbReference>
<protein>
    <recommendedName>
        <fullName evidence="1">site-specific DNA-methyltransferase (adenine-specific)</fullName>
        <ecNumber evidence="1">2.1.1.72</ecNumber>
    </recommendedName>
</protein>
<evidence type="ECO:0000259" key="8">
    <source>
        <dbReference type="Pfam" id="PF12161"/>
    </source>
</evidence>
<dbReference type="RefSeq" id="WP_343813930.1">
    <property type="nucleotide sequence ID" value="NZ_BAAADS010000018.1"/>
</dbReference>
<dbReference type="EMBL" id="BAAADS010000018">
    <property type="protein sequence ID" value="GAA0607740.1"/>
    <property type="molecule type" value="Genomic_DNA"/>
</dbReference>
<dbReference type="Gene3D" id="3.40.50.150">
    <property type="entry name" value="Vaccinia Virus protein VP39"/>
    <property type="match status" value="1"/>
</dbReference>
<dbReference type="SUPFAM" id="SSF53335">
    <property type="entry name" value="S-adenosyl-L-methionine-dependent methyltransferases"/>
    <property type="match status" value="1"/>
</dbReference>
<comment type="catalytic activity">
    <reaction evidence="6">
        <text>a 2'-deoxyadenosine in DNA + S-adenosyl-L-methionine = an N(6)-methyl-2'-deoxyadenosine in DNA + S-adenosyl-L-homocysteine + H(+)</text>
        <dbReference type="Rhea" id="RHEA:15197"/>
        <dbReference type="Rhea" id="RHEA-COMP:12418"/>
        <dbReference type="Rhea" id="RHEA-COMP:12419"/>
        <dbReference type="ChEBI" id="CHEBI:15378"/>
        <dbReference type="ChEBI" id="CHEBI:57856"/>
        <dbReference type="ChEBI" id="CHEBI:59789"/>
        <dbReference type="ChEBI" id="CHEBI:90615"/>
        <dbReference type="ChEBI" id="CHEBI:90616"/>
        <dbReference type="EC" id="2.1.1.72"/>
    </reaction>
</comment>
<dbReference type="PRINTS" id="PR00507">
    <property type="entry name" value="N12N6MTFRASE"/>
</dbReference>
<evidence type="ECO:0000256" key="6">
    <source>
        <dbReference type="ARBA" id="ARBA00047942"/>
    </source>
</evidence>
<dbReference type="GO" id="GO:0008168">
    <property type="term" value="F:methyltransferase activity"/>
    <property type="evidence" value="ECO:0007669"/>
    <property type="project" value="UniProtKB-KW"/>
</dbReference>
<keyword evidence="2 9" id="KW-0489">Methyltransferase</keyword>
<keyword evidence="3" id="KW-0808">Transferase</keyword>
<feature type="domain" description="DNA methylase adenine-specific" evidence="7">
    <location>
        <begin position="156"/>
        <end position="456"/>
    </location>
</feature>
<name>A0ABN1GB98_9BACI</name>
<dbReference type="EC" id="2.1.1.72" evidence="1"/>
<accession>A0ABN1GB98</accession>
<evidence type="ECO:0000313" key="9">
    <source>
        <dbReference type="EMBL" id="GAA0607740.1"/>
    </source>
</evidence>
<dbReference type="Proteomes" id="UP001500866">
    <property type="component" value="Unassembled WGS sequence"/>
</dbReference>
<organism evidence="9 10">
    <name type="scientific">Virgibacillus siamensis</name>
    <dbReference type="NCBI Taxonomy" id="480071"/>
    <lineage>
        <taxon>Bacteria</taxon>
        <taxon>Bacillati</taxon>
        <taxon>Bacillota</taxon>
        <taxon>Bacilli</taxon>
        <taxon>Bacillales</taxon>
        <taxon>Bacillaceae</taxon>
        <taxon>Virgibacillus</taxon>
    </lineage>
</organism>
<dbReference type="InterPro" id="IPR051537">
    <property type="entry name" value="DNA_Adenine_Mtase"/>
</dbReference>
<dbReference type="PANTHER" id="PTHR42933">
    <property type="entry name" value="SLR6095 PROTEIN"/>
    <property type="match status" value="1"/>
</dbReference>
<evidence type="ECO:0000256" key="4">
    <source>
        <dbReference type="ARBA" id="ARBA00022691"/>
    </source>
</evidence>
<keyword evidence="5" id="KW-0680">Restriction system</keyword>
<evidence type="ECO:0000256" key="5">
    <source>
        <dbReference type="ARBA" id="ARBA00022747"/>
    </source>
</evidence>
<dbReference type="InterPro" id="IPR029063">
    <property type="entry name" value="SAM-dependent_MTases_sf"/>
</dbReference>
<dbReference type="PROSITE" id="PS00092">
    <property type="entry name" value="N6_MTASE"/>
    <property type="match status" value="1"/>
</dbReference>
<dbReference type="InterPro" id="IPR003356">
    <property type="entry name" value="DNA_methylase_A-5"/>
</dbReference>
<reference evidence="9 10" key="1">
    <citation type="journal article" date="2019" name="Int. J. Syst. Evol. Microbiol.">
        <title>The Global Catalogue of Microorganisms (GCM) 10K type strain sequencing project: providing services to taxonomists for standard genome sequencing and annotation.</title>
        <authorList>
            <consortium name="The Broad Institute Genomics Platform"/>
            <consortium name="The Broad Institute Genome Sequencing Center for Infectious Disease"/>
            <person name="Wu L."/>
            <person name="Ma J."/>
        </authorList>
    </citation>
    <scope>NUCLEOTIDE SEQUENCE [LARGE SCALE GENOMIC DNA]</scope>
    <source>
        <strain evidence="9 10">JCM 15395</strain>
    </source>
</reference>
<evidence type="ECO:0000256" key="2">
    <source>
        <dbReference type="ARBA" id="ARBA00022603"/>
    </source>
</evidence>
<comment type="caution">
    <text evidence="9">The sequence shown here is derived from an EMBL/GenBank/DDBJ whole genome shotgun (WGS) entry which is preliminary data.</text>
</comment>
<proteinExistence type="predicted"/>
<keyword evidence="4" id="KW-0949">S-adenosyl-L-methionine</keyword>
<dbReference type="Pfam" id="PF12161">
    <property type="entry name" value="HsdM_N"/>
    <property type="match status" value="1"/>
</dbReference>
<evidence type="ECO:0000313" key="10">
    <source>
        <dbReference type="Proteomes" id="UP001500866"/>
    </source>
</evidence>
<evidence type="ECO:0000259" key="7">
    <source>
        <dbReference type="Pfam" id="PF02384"/>
    </source>
</evidence>
<evidence type="ECO:0000256" key="1">
    <source>
        <dbReference type="ARBA" id="ARBA00011900"/>
    </source>
</evidence>
<keyword evidence="10" id="KW-1185">Reference proteome</keyword>
<dbReference type="InterPro" id="IPR022749">
    <property type="entry name" value="D12N6_MeTrfase_N"/>
</dbReference>
<feature type="domain" description="N6 adenine-specific DNA methyltransferase N-terminal" evidence="8">
    <location>
        <begin position="10"/>
        <end position="141"/>
    </location>
</feature>
<dbReference type="PANTHER" id="PTHR42933:SF3">
    <property type="entry name" value="TYPE I RESTRICTION ENZYME MJAVIII METHYLASE SUBUNIT"/>
    <property type="match status" value="1"/>
</dbReference>
<dbReference type="InterPro" id="IPR002052">
    <property type="entry name" value="DNA_methylase_N6_adenine_CS"/>
</dbReference>